<dbReference type="InterPro" id="IPR048280">
    <property type="entry name" value="COX6B-like"/>
</dbReference>
<evidence type="ECO:0000313" key="5">
    <source>
        <dbReference type="EMBL" id="GMH94582.1"/>
    </source>
</evidence>
<evidence type="ECO:0000256" key="1">
    <source>
        <dbReference type="ARBA" id="ARBA00004173"/>
    </source>
</evidence>
<evidence type="ECO:0000313" key="6">
    <source>
        <dbReference type="Proteomes" id="UP001165160"/>
    </source>
</evidence>
<evidence type="ECO:0000256" key="2">
    <source>
        <dbReference type="ARBA" id="ARBA00023128"/>
    </source>
</evidence>
<protein>
    <recommendedName>
        <fullName evidence="7">Cytochrome c oxidase subunit</fullName>
    </recommendedName>
</protein>
<evidence type="ECO:0000256" key="3">
    <source>
        <dbReference type="ARBA" id="ARBA00023157"/>
    </source>
</evidence>
<reference evidence="6" key="1">
    <citation type="journal article" date="2023" name="Commun. Biol.">
        <title>Genome analysis of Parmales, the sister group of diatoms, reveals the evolutionary specialization of diatoms from phago-mixotrophs to photoautotrophs.</title>
        <authorList>
            <person name="Ban H."/>
            <person name="Sato S."/>
            <person name="Yoshikawa S."/>
            <person name="Yamada K."/>
            <person name="Nakamura Y."/>
            <person name="Ichinomiya M."/>
            <person name="Sato N."/>
            <person name="Blanc-Mathieu R."/>
            <person name="Endo H."/>
            <person name="Kuwata A."/>
            <person name="Ogata H."/>
        </authorList>
    </citation>
    <scope>NUCLEOTIDE SEQUENCE [LARGE SCALE GENOMIC DNA]</scope>
    <source>
        <strain evidence="6">NIES 3699</strain>
    </source>
</reference>
<dbReference type="PANTHER" id="PTHR46281:SF8">
    <property type="entry name" value="CYTOCHROME C OXIDASE SUBUNIT 12, MITOCHONDRIAL"/>
    <property type="match status" value="1"/>
</dbReference>
<dbReference type="Gene3D" id="1.10.10.140">
    <property type="entry name" value="Cytochrome c oxidase, subunit VIb"/>
    <property type="match status" value="1"/>
</dbReference>
<evidence type="ECO:0008006" key="7">
    <source>
        <dbReference type="Google" id="ProtNLM"/>
    </source>
</evidence>
<dbReference type="InterPro" id="IPR036549">
    <property type="entry name" value="CX6/COA6-like_sf"/>
</dbReference>
<dbReference type="GO" id="GO:0005739">
    <property type="term" value="C:mitochondrion"/>
    <property type="evidence" value="ECO:0007669"/>
    <property type="project" value="UniProtKB-SubCell"/>
</dbReference>
<dbReference type="Pfam" id="PF02297">
    <property type="entry name" value="COX6B"/>
    <property type="match status" value="1"/>
</dbReference>
<dbReference type="GO" id="GO:0045277">
    <property type="term" value="C:respiratory chain complex IV"/>
    <property type="evidence" value="ECO:0007669"/>
    <property type="project" value="InterPro"/>
</dbReference>
<dbReference type="PANTHER" id="PTHR46281">
    <property type="entry name" value="CYTOCHROME C OXIDASE SUBUNIT 6B"/>
    <property type="match status" value="1"/>
</dbReference>
<dbReference type="Proteomes" id="UP001165160">
    <property type="component" value="Unassembled WGS sequence"/>
</dbReference>
<sequence length="101" mass="11817">MDGINNAPEKITDLMKTTPSHPSFNTMNQAPHCWQRYNEWVVCLKSTSGDEEKCQPMRGLARGICPDDWVEKWDEERPKGIFMGVQYPEMKRPWVKEDAHH</sequence>
<gene>
    <name evidence="5" type="ORF">TrVE_jg13576</name>
</gene>
<name>A0A9W7BVN8_9STRA</name>
<proteinExistence type="predicted"/>
<accession>A0A9W7BVN8</accession>
<comment type="caution">
    <text evidence="5">The sequence shown here is derived from an EMBL/GenBank/DDBJ whole genome shotgun (WGS) entry which is preliminary data.</text>
</comment>
<dbReference type="AlphaFoldDB" id="A0A9W7BVN8"/>
<keyword evidence="6" id="KW-1185">Reference proteome</keyword>
<comment type="subcellular location">
    <subcellularLocation>
        <location evidence="1">Mitochondrion</location>
    </subcellularLocation>
</comment>
<keyword evidence="3" id="KW-1015">Disulfide bond</keyword>
<dbReference type="SUPFAM" id="SSF47694">
    <property type="entry name" value="Cytochrome c oxidase subunit h"/>
    <property type="match status" value="1"/>
</dbReference>
<organism evidence="5 6">
    <name type="scientific">Triparma verrucosa</name>
    <dbReference type="NCBI Taxonomy" id="1606542"/>
    <lineage>
        <taxon>Eukaryota</taxon>
        <taxon>Sar</taxon>
        <taxon>Stramenopiles</taxon>
        <taxon>Ochrophyta</taxon>
        <taxon>Bolidophyceae</taxon>
        <taxon>Parmales</taxon>
        <taxon>Triparmaceae</taxon>
        <taxon>Triparma</taxon>
    </lineage>
</organism>
<evidence type="ECO:0000256" key="4">
    <source>
        <dbReference type="SAM" id="MobiDB-lite"/>
    </source>
</evidence>
<feature type="region of interest" description="Disordered" evidence="4">
    <location>
        <begin position="1"/>
        <end position="23"/>
    </location>
</feature>
<keyword evidence="2" id="KW-0496">Mitochondrion</keyword>
<dbReference type="EMBL" id="BRXX01000157">
    <property type="protein sequence ID" value="GMH94582.1"/>
    <property type="molecule type" value="Genomic_DNA"/>
</dbReference>
<dbReference type="InterPro" id="IPR003213">
    <property type="entry name" value="Cyt_c_oxidase_su6B"/>
</dbReference>